<dbReference type="InterPro" id="IPR012349">
    <property type="entry name" value="Split_barrel_FMN-bd"/>
</dbReference>
<protein>
    <submittedName>
        <fullName evidence="1">FMN-binding negative transcriptional regulator</fullName>
    </submittedName>
</protein>
<dbReference type="RefSeq" id="WP_130557965.1">
    <property type="nucleotide sequence ID" value="NZ_AP028947.1"/>
</dbReference>
<sequence length="210" mass="23872">MYLPKHFEETSQQLLFDLIKAHPLATVVTLSESGLNANHIPLMIAENENGEKVLRGHVARANPILNDIGLSPSTLLVFQGDEHYITPSWYATKKETEKVVPTWNYVVVHVRGKMRVVEDAAWLHKQLNDLTVQQESSRDQPWSLSDAPPEFIEQIKKAIVGFEVQIESLVGKWKVSQNQPQVNRESVAKGLEQLATDSALRMREWVKRQS</sequence>
<evidence type="ECO:0000313" key="1">
    <source>
        <dbReference type="EMBL" id="BET26906.1"/>
    </source>
</evidence>
<gene>
    <name evidence="1" type="ORF">RGQ30_24070</name>
</gene>
<dbReference type="Gene3D" id="2.30.110.10">
    <property type="entry name" value="Electron Transport, Fmn-binding Protein, Chain A"/>
    <property type="match status" value="1"/>
</dbReference>
<dbReference type="Pfam" id="PF04299">
    <property type="entry name" value="FMN_bind_2"/>
    <property type="match status" value="1"/>
</dbReference>
<reference evidence="1 2" key="1">
    <citation type="submission" date="2023-10" db="EMBL/GenBank/DDBJ databases">
        <title>Complete Genome Sequence of Limnobacter thiooxidans CS-K2T, Isolated from freshwater lake sediments in Bavaria, Germany.</title>
        <authorList>
            <person name="Naruki M."/>
            <person name="Watanabe A."/>
            <person name="Warashina T."/>
            <person name="Morita T."/>
            <person name="Arakawa K."/>
        </authorList>
    </citation>
    <scope>NUCLEOTIDE SEQUENCE [LARGE SCALE GENOMIC DNA]</scope>
    <source>
        <strain evidence="1 2">CS-K2</strain>
    </source>
</reference>
<proteinExistence type="predicted"/>
<dbReference type="SUPFAM" id="SSF50475">
    <property type="entry name" value="FMN-binding split barrel"/>
    <property type="match status" value="1"/>
</dbReference>
<dbReference type="KEGG" id="lto:RGQ30_24070"/>
<dbReference type="Proteomes" id="UP001329151">
    <property type="component" value="Chromosome"/>
</dbReference>
<dbReference type="PIRSF" id="PIRSF010372">
    <property type="entry name" value="PaiB"/>
    <property type="match status" value="1"/>
</dbReference>
<evidence type="ECO:0000313" key="2">
    <source>
        <dbReference type="Proteomes" id="UP001329151"/>
    </source>
</evidence>
<accession>A0AA86MED3</accession>
<dbReference type="PANTHER" id="PTHR35802">
    <property type="entry name" value="PROTEASE SYNTHASE AND SPORULATION PROTEIN PAI 2"/>
    <property type="match status" value="1"/>
</dbReference>
<name>A0AA86MED3_9BURK</name>
<dbReference type="PANTHER" id="PTHR35802:SF1">
    <property type="entry name" value="PROTEASE SYNTHASE AND SPORULATION PROTEIN PAI 2"/>
    <property type="match status" value="1"/>
</dbReference>
<keyword evidence="2" id="KW-1185">Reference proteome</keyword>
<dbReference type="EMBL" id="AP028947">
    <property type="protein sequence ID" value="BET26906.1"/>
    <property type="molecule type" value="Genomic_DNA"/>
</dbReference>
<dbReference type="AlphaFoldDB" id="A0AA86MED3"/>
<organism evidence="1 2">
    <name type="scientific">Limnobacter thiooxidans</name>
    <dbReference type="NCBI Taxonomy" id="131080"/>
    <lineage>
        <taxon>Bacteria</taxon>
        <taxon>Pseudomonadati</taxon>
        <taxon>Pseudomonadota</taxon>
        <taxon>Betaproteobacteria</taxon>
        <taxon>Burkholderiales</taxon>
        <taxon>Burkholderiaceae</taxon>
        <taxon>Limnobacter</taxon>
    </lineage>
</organism>
<dbReference type="InterPro" id="IPR007396">
    <property type="entry name" value="TR_PAI2-type"/>
</dbReference>